<proteinExistence type="predicted"/>
<dbReference type="PATRIC" id="fig|997874.3.peg.1002"/>
<reference evidence="1 2" key="1">
    <citation type="submission" date="2012-02" db="EMBL/GenBank/DDBJ databases">
        <title>The Genome Sequence of Bacteroides cellulosilyticus CL02T12C19.</title>
        <authorList>
            <consortium name="The Broad Institute Genome Sequencing Platform"/>
            <person name="Earl A."/>
            <person name="Ward D."/>
            <person name="Feldgarden M."/>
            <person name="Gevers D."/>
            <person name="Zitomersky N.L."/>
            <person name="Coyne M.J."/>
            <person name="Comstock L.E."/>
            <person name="Young S.K."/>
            <person name="Zeng Q."/>
            <person name="Gargeya S."/>
            <person name="Fitzgerald M."/>
            <person name="Haas B."/>
            <person name="Abouelleil A."/>
            <person name="Alvarado L."/>
            <person name="Arachchi H.M."/>
            <person name="Berlin A."/>
            <person name="Chapman S.B."/>
            <person name="Gearin G."/>
            <person name="Goldberg J."/>
            <person name="Griggs A."/>
            <person name="Gujja S."/>
            <person name="Hansen M."/>
            <person name="Heiman D."/>
            <person name="Howarth C."/>
            <person name="Larimer J."/>
            <person name="Lui A."/>
            <person name="MacDonald P.J.P."/>
            <person name="McCowen C."/>
            <person name="Montmayeur A."/>
            <person name="Murphy C."/>
            <person name="Neiman D."/>
            <person name="Pearson M."/>
            <person name="Priest M."/>
            <person name="Roberts A."/>
            <person name="Saif S."/>
            <person name="Shea T."/>
            <person name="Sisk P."/>
            <person name="Stolte C."/>
            <person name="Sykes S."/>
            <person name="Wortman J."/>
            <person name="Nusbaum C."/>
            <person name="Birren B."/>
        </authorList>
    </citation>
    <scope>NUCLEOTIDE SEQUENCE [LARGE SCALE GENOMIC DNA]</scope>
    <source>
        <strain evidence="1 2">CL02T12C19</strain>
    </source>
</reference>
<dbReference type="EMBL" id="AGXG01000021">
    <property type="protein sequence ID" value="EIY36317.1"/>
    <property type="molecule type" value="Genomic_DNA"/>
</dbReference>
<dbReference type="RefSeq" id="WP_007215920.1">
    <property type="nucleotide sequence ID" value="NZ_JH724085.1"/>
</dbReference>
<evidence type="ECO:0000313" key="1">
    <source>
        <dbReference type="EMBL" id="EIY36317.1"/>
    </source>
</evidence>
<keyword evidence="2" id="KW-1185">Reference proteome</keyword>
<dbReference type="AlphaFoldDB" id="I8WEV3"/>
<organism evidence="1 2">
    <name type="scientific">Bacteroides cellulosilyticus CL02T12C19</name>
    <dbReference type="NCBI Taxonomy" id="997874"/>
    <lineage>
        <taxon>Bacteria</taxon>
        <taxon>Pseudomonadati</taxon>
        <taxon>Bacteroidota</taxon>
        <taxon>Bacteroidia</taxon>
        <taxon>Bacteroidales</taxon>
        <taxon>Bacteroidaceae</taxon>
        <taxon>Bacteroides</taxon>
    </lineage>
</organism>
<accession>I8WEV3</accession>
<protein>
    <submittedName>
        <fullName evidence="1">Uncharacterized protein</fullName>
    </submittedName>
</protein>
<dbReference type="Proteomes" id="UP000003741">
    <property type="component" value="Unassembled WGS sequence"/>
</dbReference>
<dbReference type="OrthoDB" id="489040at2"/>
<name>I8WEV3_9BACE</name>
<gene>
    <name evidence="1" type="ORF">HMPREF1062_00997</name>
</gene>
<dbReference type="HOGENOM" id="CLU_1127303_0_0_10"/>
<comment type="caution">
    <text evidence="1">The sequence shown here is derived from an EMBL/GenBank/DDBJ whole genome shotgun (WGS) entry which is preliminary data.</text>
</comment>
<evidence type="ECO:0000313" key="2">
    <source>
        <dbReference type="Proteomes" id="UP000003741"/>
    </source>
</evidence>
<sequence length="246" mass="27410">MTEAYYNLLYDVLRSYDRCTPSKIYRLRKDQVFVFGTDAKGSQRYGAAGLAAKEFGAEVGVTDGPTGDSYAMPTMGCSLDVLGNAILRFEQYARSNRGKTFLVTPIGCGHARFKAEEVAPFFRGCIALGNIMLPEEFISFFRKECIDKLHLKGNCNDAEDTDIYLLYDESVHPVLKYLETYNIPFSKEGGFSLVDESDNVIAEAELGIESEKIVFAPFDKNSEKAFVSAGYSILSVEEYLTSKTQD</sequence>